<protein>
    <submittedName>
        <fullName evidence="1">Uncharacterized protein</fullName>
    </submittedName>
</protein>
<organism evidence="1 2">
    <name type="scientific">Methylocaldum szegediense</name>
    <dbReference type="NCBI Taxonomy" id="73780"/>
    <lineage>
        <taxon>Bacteria</taxon>
        <taxon>Pseudomonadati</taxon>
        <taxon>Pseudomonadota</taxon>
        <taxon>Gammaproteobacteria</taxon>
        <taxon>Methylococcales</taxon>
        <taxon>Methylococcaceae</taxon>
        <taxon>Methylocaldum</taxon>
    </lineage>
</organism>
<proteinExistence type="predicted"/>
<reference evidence="1 2" key="1">
    <citation type="submission" date="2023-03" db="EMBL/GenBank/DDBJ databases">
        <authorList>
            <person name="Pearce D."/>
        </authorList>
    </citation>
    <scope>NUCLEOTIDE SEQUENCE [LARGE SCALE GENOMIC DNA]</scope>
    <source>
        <strain evidence="1">Msz</strain>
    </source>
</reference>
<dbReference type="EMBL" id="OX458333">
    <property type="protein sequence ID" value="CAI8884618.1"/>
    <property type="molecule type" value="Genomic_DNA"/>
</dbReference>
<gene>
    <name evidence="1" type="ORF">MSZNOR_3126</name>
</gene>
<evidence type="ECO:0000313" key="2">
    <source>
        <dbReference type="Proteomes" id="UP001162030"/>
    </source>
</evidence>
<keyword evidence="2" id="KW-1185">Reference proteome</keyword>
<sequence length="59" mass="6650">MNMKVGWVMGRVGQKPVDGGLVARHCITHRFELFGGVRRAELGGISRKCLICPRRRMPD</sequence>
<dbReference type="Proteomes" id="UP001162030">
    <property type="component" value="Chromosome"/>
</dbReference>
<evidence type="ECO:0000313" key="1">
    <source>
        <dbReference type="EMBL" id="CAI8884618.1"/>
    </source>
</evidence>
<accession>A0ABM9I4D6</accession>
<name>A0ABM9I4D6_9GAMM</name>